<accession>A0A6C0EZ04</accession>
<dbReference type="EMBL" id="MN738968">
    <property type="protein sequence ID" value="QHT33450.1"/>
    <property type="molecule type" value="Genomic_DNA"/>
</dbReference>
<sequence length="2912" mass="314886">MSNTSNSVTRINAPLNFRHTDTLTTTKVPHYPTKVTTGMSIIPGWNRPNANGINANINDKDYNGPDFKPRPLKQWRRQLRVYDFKGGANNSRAATISHLDRPGTTVYHFKPDCTCVTGEGGNSYIISNNKFGYETKDDNYSKAGSDVQIQNNGYNVVPYNATAAQINDPTNPAYKVLTGVYNTNCINCSPEGNIIKSGIALQNQAFYSYSNDKLESRCQTYEQNLSTNKAAGCVYFDAQGIPLWPNNAQNGPQVVGPVNYGSTTYKGNYFNLYDYPVLYNYGGIGSALQIQSASFIPKIKCRPVYVKAGFYVYPPSLAASIIAILYDNNNNIITSSNIQPAHISATLYPIPPSYYISIITFYFPENVYINPSTTYYILFKSVNNIPFDWFVVDYRIPNNTLAGTLVAEPLYCPSKTIYKPNNIGFAKQGAVSGSTRLKKLVSDTVSMNGSSYYSAFGAHEANLGKYQGTNISGNYFIKTKEVHNSCIGTKPEKLILSVIDIEPNSITFSWEDIGSTLCKISYYTLIYYAIRILGNIRDLSYDAYGNGNVKQITNARSEPIVGNVPIYDDAIYTDVDNNIRYTIISKIYAVEIAPSTTNTYILKGLDSATAYIAYINGTNGNGTSDNSNKVQTETTLNPNLVINIAPPYSYEYNDLPKILSGSVSSDTQLVDSSNIIITAITNATNTNVAYIYNNNNIQKVFKVLVQNAGYFNIYAIQRKFGIYGTATAVVPITIIKSTPTISFTNTINRDLIYGRTYMISNAIIGNTNKKINDGKKILLNYKPSNNSSATIKTDATTNSDNPVLYVTGMGPFYIIIKTILNQLLSQNYNSVTYNTNTFTVVKSSPSIIQSSKLVTTGTYGSPYTFYPPSINYNPTIQPAGSIPQIILYSITNASPPGIASIDALGNVTINGAGTFNISAYCNITSIYNATSLSLPLPIITINKQTPIIKFSYTLPKPLFITAVTYDVSYNLVPAKINNNVQTLSYTVVNSAPHNNVVNISTIYDNTNTIINSSSVQYLPPQSNTIQKISYGIIKPTYEGLLNSISFKQLNANITKNYYIVSVQSDTHNVNINYKYSTYSNLDGRSSTATSPTTVYPAFPGFSTDILSTPKDDVYINNISIALAYPASVGVTSYFACDLFVKDIITGLPVNLTNNPLSSIQLPVGIPVGALYMYNISCNVILTETQLANATLVIKSGSNASYYPSTTTGNMYIEINYISILTSKCSIISIPANVTTVKNFDLTGFSVMMHPTHSYTISLWLIGNIIQNVLGYDIYSGSGTVCSTSTAPLYIYGTVSQGIPITTVTNIATPFYFNSVGKFKINASCNTTSNYKANNIDSKKVVIAIEIPVITFSNNLITTCVYNIGFVLPIPIATVNNNIQIVNYSIVNVDDDDVTASTVANINPEGTQLLINSVGTFKINASVIETTSLDFSHASALSIPIVISPATPIITFASTFIKQVTYFKNSTYQILGVSTTNTDNPAPILSYSSSNPNFATISGNIVTIISVGSFYINVSCTPTTNFNGLSGTTSVKSPIINIKKATPVINFSQGFGSSWGFNSATPYSLTGTGITCNNTDSSDIKYTYKILSPSRNNVAQLIPPAQIKINNAGSFTLEVISPVTQNFNSSSEHIIIIIPQLTPIIIFPKKLVSPWKYGEGLYIFNPANISNNDPSQIITYSIIPISSPNNIAVASFLDPTKPSVTINSVGTFKIQASCVASTDGNYTASNKLKPCISRTISIGGEIPIITFSSSLIGSTNITYAYNLNSILPYPIATVVNNTVQTQSYFTYSVVEADSDIGSDVSPVLSPFASISSNNASLIVNSVGSFRIYAQVAHSINHDYSSNENYSGIITVNPATPTFPPTLAIPSSWVYNEKYNIPYPTTSNTDPNLVFSYSIKNKDNSNIASVPVSGTTVTIIGVGKFQISVSIMETTNYTSATYTYPSPSTYYTSIKATPIIKFPDNFVKSLIYSNNYALLPVIVTNNDPLTQPITYSIYPTTSTVASIKYINGSPYVTILSIGKFKISASCPMSTNGYYKAVLRGQVLSPTIKISTDIPKVTFNTNNFSSSYVYVYNSPLSIPSYNYNLSAPIASINPSNTNQTLRYSIVTDNSTKDSIIPSTIATITSNGTYLNTNKVGIFKIYTQADETPSLDYGECSLLSNIITVTKAIPTITSSTLVISPPPPFIYGSTYNIPYPSTSNTDASTSADIVSYSTDYLSIVSITGTNITIIGVGKFNIKVKIAATTNYSSPPLFIYPSSSSYYTSIEATPVITFPQTIVKSALYGSPYTFIAANISNYDPSSQKITYSIISISPPNTIVAYFLDPTKPSVTILSAGTFQIKASCAASANGYYSATNQLFPLSPSYITVTREVPNIVFNPANFNNSYVYSYSNALIPTPYTFTSSSPIASITNNTVQTLTYSAVEVDSYTPSTVATISSVGTSLTTTGVGKFRICAQTSNIGLDYGAGHVFSNSITINPAIPTIQSFSALSPPPIWVYSSITLQTYSIAYPITSNTDTPVPISYNILTPSNTTIGTVSGTNITSIGVGQFQISVTVAATTNYISPPPFIYPSPSTYYTFVATPIIRFSQKRFPSGVYGSPYTFTAANIVNNDPSQTITYSITSISPPNTVVASFANNTIPSITILSGGTFLINASCLASTNGYYLPSSNPSSIISITREVPNIVFNAPFNGNGQVYPYSTLPYTYSSSTTIASITPNPGGQILTYSTVAIDNDDKISNVATISSDGTSITTNTVGSFRILVETASIGLDYGAGNIHSGIITVTQATPTITSQLVIPSSWVYDSSYNIPYPSTSNTDVSTSAQIVSYSTDNPDIISISGTNITIIGVGNFNIKVTISATTNYSSPLPFIYSYTSIQETTDLEFPGSFHTSATFDTPYIFIPAQLIIGDPSTQTITYSIQ</sequence>
<proteinExistence type="predicted"/>
<name>A0A6C0EZ04_9ZZZZ</name>
<protein>
    <submittedName>
        <fullName evidence="1">Uncharacterized protein</fullName>
    </submittedName>
</protein>
<dbReference type="InterPro" id="IPR036116">
    <property type="entry name" value="FN3_sf"/>
</dbReference>
<organism evidence="1">
    <name type="scientific">viral metagenome</name>
    <dbReference type="NCBI Taxonomy" id="1070528"/>
    <lineage>
        <taxon>unclassified sequences</taxon>
        <taxon>metagenomes</taxon>
        <taxon>organismal metagenomes</taxon>
    </lineage>
</organism>
<evidence type="ECO:0000313" key="1">
    <source>
        <dbReference type="EMBL" id="QHT33450.1"/>
    </source>
</evidence>
<dbReference type="Gene3D" id="2.60.40.10">
    <property type="entry name" value="Immunoglobulins"/>
    <property type="match status" value="1"/>
</dbReference>
<reference evidence="1" key="1">
    <citation type="journal article" date="2020" name="Nature">
        <title>Giant virus diversity and host interactions through global metagenomics.</title>
        <authorList>
            <person name="Schulz F."/>
            <person name="Roux S."/>
            <person name="Paez-Espino D."/>
            <person name="Jungbluth S."/>
            <person name="Walsh D.A."/>
            <person name="Denef V.J."/>
            <person name="McMahon K.D."/>
            <person name="Konstantinidis K.T."/>
            <person name="Eloe-Fadrosh E.A."/>
            <person name="Kyrpides N.C."/>
            <person name="Woyke T."/>
        </authorList>
    </citation>
    <scope>NUCLEOTIDE SEQUENCE</scope>
    <source>
        <strain evidence="1">GVMAG-M-3300009161-36</strain>
    </source>
</reference>
<dbReference type="InterPro" id="IPR013783">
    <property type="entry name" value="Ig-like_fold"/>
</dbReference>
<dbReference type="SUPFAM" id="SSF49265">
    <property type="entry name" value="Fibronectin type III"/>
    <property type="match status" value="1"/>
</dbReference>